<organism evidence="1 2">
    <name type="scientific">Cylindrobasidium torrendii FP15055 ss-10</name>
    <dbReference type="NCBI Taxonomy" id="1314674"/>
    <lineage>
        <taxon>Eukaryota</taxon>
        <taxon>Fungi</taxon>
        <taxon>Dikarya</taxon>
        <taxon>Basidiomycota</taxon>
        <taxon>Agaricomycotina</taxon>
        <taxon>Agaricomycetes</taxon>
        <taxon>Agaricomycetidae</taxon>
        <taxon>Agaricales</taxon>
        <taxon>Marasmiineae</taxon>
        <taxon>Physalacriaceae</taxon>
        <taxon>Cylindrobasidium</taxon>
    </lineage>
</organism>
<name>A0A0D7BUM3_9AGAR</name>
<proteinExistence type="predicted"/>
<keyword evidence="2" id="KW-1185">Reference proteome</keyword>
<dbReference type="EMBL" id="KN880436">
    <property type="protein sequence ID" value="KIY73311.1"/>
    <property type="molecule type" value="Genomic_DNA"/>
</dbReference>
<sequence>MFNHIPGPIRELALVNFMSDRNYLPHPSDAFAAVSSLEIVMNDIFEFMTPEHWEPKYDDIWYSDVALAFFSVFKNSLRSLTLESYDECPIFSGHPFDMIFPHLEEIRLEHYPFVVVPNPTWLGLKTATLNSFLLAHKSTLKTLFLLNCPALFDDRWPFGSRVPSLSTVYDNLREELVELDVLKVRFHPLSVSFKEDKWVGERFEDFGAASTDIQRDLEAAVRWEAQVEQKRKSWL</sequence>
<gene>
    <name evidence="1" type="ORF">CYLTODRAFT_238490</name>
</gene>
<protein>
    <submittedName>
        <fullName evidence="1">Uncharacterized protein</fullName>
    </submittedName>
</protein>
<evidence type="ECO:0000313" key="1">
    <source>
        <dbReference type="EMBL" id="KIY73311.1"/>
    </source>
</evidence>
<dbReference type="AlphaFoldDB" id="A0A0D7BUM3"/>
<reference evidence="1 2" key="1">
    <citation type="journal article" date="2015" name="Fungal Genet. Biol.">
        <title>Evolution of novel wood decay mechanisms in Agaricales revealed by the genome sequences of Fistulina hepatica and Cylindrobasidium torrendii.</title>
        <authorList>
            <person name="Floudas D."/>
            <person name="Held B.W."/>
            <person name="Riley R."/>
            <person name="Nagy L.G."/>
            <person name="Koehler G."/>
            <person name="Ransdell A.S."/>
            <person name="Younus H."/>
            <person name="Chow J."/>
            <person name="Chiniquy J."/>
            <person name="Lipzen A."/>
            <person name="Tritt A."/>
            <person name="Sun H."/>
            <person name="Haridas S."/>
            <person name="LaButti K."/>
            <person name="Ohm R.A."/>
            <person name="Kues U."/>
            <person name="Blanchette R.A."/>
            <person name="Grigoriev I.V."/>
            <person name="Minto R.E."/>
            <person name="Hibbett D.S."/>
        </authorList>
    </citation>
    <scope>NUCLEOTIDE SEQUENCE [LARGE SCALE GENOMIC DNA]</scope>
    <source>
        <strain evidence="1 2">FP15055 ss-10</strain>
    </source>
</reference>
<evidence type="ECO:0000313" key="2">
    <source>
        <dbReference type="Proteomes" id="UP000054007"/>
    </source>
</evidence>
<dbReference type="Proteomes" id="UP000054007">
    <property type="component" value="Unassembled WGS sequence"/>
</dbReference>
<accession>A0A0D7BUM3</accession>